<dbReference type="CDD" id="cd00310">
    <property type="entry name" value="ATP-synt_Fo_a_6"/>
    <property type="match status" value="1"/>
</dbReference>
<dbReference type="InterPro" id="IPR035908">
    <property type="entry name" value="F0_ATP_A_sf"/>
</dbReference>
<name>A0A1I1UN70_9BACT</name>
<comment type="subcellular location">
    <subcellularLocation>
        <location evidence="11 12">Cell membrane</location>
        <topology evidence="11 12">Multi-pass membrane protein</topology>
    </subcellularLocation>
    <subcellularLocation>
        <location evidence="1">Membrane</location>
        <topology evidence="1">Multi-pass membrane protein</topology>
    </subcellularLocation>
</comment>
<keyword evidence="4 11" id="KW-0138">CF(0)</keyword>
<feature type="transmembrane region" description="Helical" evidence="11">
    <location>
        <begin position="219"/>
        <end position="241"/>
    </location>
</feature>
<evidence type="ECO:0000256" key="6">
    <source>
        <dbReference type="ARBA" id="ARBA00022781"/>
    </source>
</evidence>
<evidence type="ECO:0000256" key="9">
    <source>
        <dbReference type="ARBA" id="ARBA00023136"/>
    </source>
</evidence>
<keyword evidence="10 11" id="KW-0066">ATP synthesis</keyword>
<comment type="similarity">
    <text evidence="2 11 12">Belongs to the ATPase A chain family.</text>
</comment>
<feature type="transmembrane region" description="Helical" evidence="11">
    <location>
        <begin position="279"/>
        <end position="301"/>
    </location>
</feature>
<protein>
    <recommendedName>
        <fullName evidence="11 12">ATP synthase subunit a</fullName>
    </recommendedName>
    <alternativeName>
        <fullName evidence="11">ATP synthase F0 sector subunit a</fullName>
    </alternativeName>
    <alternativeName>
        <fullName evidence="11">F-ATPase subunit 6</fullName>
    </alternativeName>
</protein>
<comment type="function">
    <text evidence="11 12">Key component of the proton channel; it plays a direct role in the translocation of protons across the membrane.</text>
</comment>
<evidence type="ECO:0000313" key="14">
    <source>
        <dbReference type="EMBL" id="SFD69440.1"/>
    </source>
</evidence>
<dbReference type="PANTHER" id="PTHR11410:SF0">
    <property type="entry name" value="ATP SYNTHASE SUBUNIT A"/>
    <property type="match status" value="1"/>
</dbReference>
<evidence type="ECO:0000256" key="11">
    <source>
        <dbReference type="HAMAP-Rule" id="MF_01393"/>
    </source>
</evidence>
<keyword evidence="7 11" id="KW-1133">Transmembrane helix</keyword>
<dbReference type="NCBIfam" id="TIGR01131">
    <property type="entry name" value="ATP_synt_6_or_A"/>
    <property type="match status" value="1"/>
</dbReference>
<keyword evidence="5 11" id="KW-0812">Transmembrane</keyword>
<evidence type="ECO:0000256" key="5">
    <source>
        <dbReference type="ARBA" id="ARBA00022692"/>
    </source>
</evidence>
<feature type="transmembrane region" description="Helical" evidence="11">
    <location>
        <begin position="134"/>
        <end position="151"/>
    </location>
</feature>
<dbReference type="STRING" id="662367.SAMN05216167_106250"/>
<keyword evidence="8 11" id="KW-0406">Ion transport</keyword>
<organism evidence="14 15">
    <name type="scientific">Spirosoma endophyticum</name>
    <dbReference type="NCBI Taxonomy" id="662367"/>
    <lineage>
        <taxon>Bacteria</taxon>
        <taxon>Pseudomonadati</taxon>
        <taxon>Bacteroidota</taxon>
        <taxon>Cytophagia</taxon>
        <taxon>Cytophagales</taxon>
        <taxon>Cytophagaceae</taxon>
        <taxon>Spirosoma</taxon>
    </lineage>
</organism>
<evidence type="ECO:0000313" key="15">
    <source>
        <dbReference type="Proteomes" id="UP000198598"/>
    </source>
</evidence>
<dbReference type="Pfam" id="PF00119">
    <property type="entry name" value="ATP-synt_A"/>
    <property type="match status" value="1"/>
</dbReference>
<reference evidence="14 15" key="1">
    <citation type="submission" date="2016-10" db="EMBL/GenBank/DDBJ databases">
        <authorList>
            <person name="de Groot N.N."/>
        </authorList>
    </citation>
    <scope>NUCLEOTIDE SEQUENCE [LARGE SCALE GENOMIC DNA]</scope>
    <source>
        <strain evidence="14 15">DSM 26130</strain>
    </source>
</reference>
<dbReference type="RefSeq" id="WP_093828527.1">
    <property type="nucleotide sequence ID" value="NZ_FOLQ01000006.1"/>
</dbReference>
<dbReference type="PANTHER" id="PTHR11410">
    <property type="entry name" value="ATP SYNTHASE SUBUNIT A"/>
    <property type="match status" value="1"/>
</dbReference>
<dbReference type="PRINTS" id="PR00123">
    <property type="entry name" value="ATPASEA"/>
</dbReference>
<dbReference type="GO" id="GO:0045259">
    <property type="term" value="C:proton-transporting ATP synthase complex"/>
    <property type="evidence" value="ECO:0007669"/>
    <property type="project" value="UniProtKB-KW"/>
</dbReference>
<keyword evidence="3 11" id="KW-0813">Transport</keyword>
<dbReference type="EMBL" id="FOLQ01000006">
    <property type="protein sequence ID" value="SFD69440.1"/>
    <property type="molecule type" value="Genomic_DNA"/>
</dbReference>
<keyword evidence="6 11" id="KW-0375">Hydrogen ion transport</keyword>
<dbReference type="InterPro" id="IPR045083">
    <property type="entry name" value="ATP_synth_F0_asu_bact/mt"/>
</dbReference>
<dbReference type="GO" id="GO:0046933">
    <property type="term" value="F:proton-transporting ATP synthase activity, rotational mechanism"/>
    <property type="evidence" value="ECO:0007669"/>
    <property type="project" value="UniProtKB-UniRule"/>
</dbReference>
<evidence type="ECO:0000256" key="1">
    <source>
        <dbReference type="ARBA" id="ARBA00004141"/>
    </source>
</evidence>
<evidence type="ECO:0000256" key="12">
    <source>
        <dbReference type="RuleBase" id="RU000483"/>
    </source>
</evidence>
<dbReference type="Gene3D" id="1.20.120.220">
    <property type="entry name" value="ATP synthase, F0 complex, subunit A"/>
    <property type="match status" value="1"/>
</dbReference>
<feature type="chain" id="PRO_5011537898" description="ATP synthase subunit a" evidence="13">
    <location>
        <begin position="26"/>
        <end position="373"/>
    </location>
</feature>
<evidence type="ECO:0000256" key="3">
    <source>
        <dbReference type="ARBA" id="ARBA00022448"/>
    </source>
</evidence>
<gene>
    <name evidence="11" type="primary">atpB</name>
    <name evidence="14" type="ORF">SAMN05216167_106250</name>
</gene>
<dbReference type="AlphaFoldDB" id="A0A1I1UN70"/>
<feature type="transmembrane region" description="Helical" evidence="11">
    <location>
        <begin position="193"/>
        <end position="213"/>
    </location>
</feature>
<dbReference type="HAMAP" id="MF_01393">
    <property type="entry name" value="ATP_synth_a_bact"/>
    <property type="match status" value="1"/>
</dbReference>
<evidence type="ECO:0000256" key="13">
    <source>
        <dbReference type="SAM" id="SignalP"/>
    </source>
</evidence>
<keyword evidence="9 11" id="KW-0472">Membrane</keyword>
<evidence type="ECO:0000256" key="8">
    <source>
        <dbReference type="ARBA" id="ARBA00023065"/>
    </source>
</evidence>
<keyword evidence="13" id="KW-0732">Signal</keyword>
<feature type="signal peptide" evidence="13">
    <location>
        <begin position="1"/>
        <end position="25"/>
    </location>
</feature>
<evidence type="ECO:0000256" key="4">
    <source>
        <dbReference type="ARBA" id="ARBA00022547"/>
    </source>
</evidence>
<evidence type="ECO:0000256" key="7">
    <source>
        <dbReference type="ARBA" id="ARBA00022989"/>
    </source>
</evidence>
<proteinExistence type="inferred from homology"/>
<sequence length="373" mass="40977">MMRSSINKFLLITALILSSLVGAQAQEHNHEGETPAKQEGEAHAEKGKFNVGDMIMHHIKDDHGWELAHGFTIPLPVILYSKDRGLEVFSSSRLAHEQVYNGYKNEHGKIHRVTEAGAVDHEAKFYNFSITKNVASLLLSAIIMLLLFPAVSRGYAKNKGKAPSGIQSLLEPIILFVRDEIAKPSIGPKYTKFLPYLLTLFFFILVNNLLGLLPGAANLTGNITVTLVLAVITFLIVTFSGNKHYWLHILKPTGVPIALLPIMVPVEIIGVFMKPLSLMIRLFANITAGHIIILSLLGLIFMANHMGGMTTSIAISPVVLFFTLFLNLIELLVAFLQAFIFTLLTAMYIGSAVEDHHEADHGIGYEGTTSELG</sequence>
<dbReference type="OrthoDB" id="9809130at2"/>
<accession>A0A1I1UN70</accession>
<dbReference type="Proteomes" id="UP000198598">
    <property type="component" value="Unassembled WGS sequence"/>
</dbReference>
<dbReference type="SUPFAM" id="SSF81336">
    <property type="entry name" value="F1F0 ATP synthase subunit A"/>
    <property type="match status" value="1"/>
</dbReference>
<feature type="transmembrane region" description="Helical" evidence="11">
    <location>
        <begin position="253"/>
        <end position="273"/>
    </location>
</feature>
<evidence type="ECO:0000256" key="2">
    <source>
        <dbReference type="ARBA" id="ARBA00006810"/>
    </source>
</evidence>
<dbReference type="GO" id="GO:0005886">
    <property type="term" value="C:plasma membrane"/>
    <property type="evidence" value="ECO:0007669"/>
    <property type="project" value="UniProtKB-SubCell"/>
</dbReference>
<dbReference type="InterPro" id="IPR000568">
    <property type="entry name" value="ATP_synth_F0_asu"/>
</dbReference>
<keyword evidence="11" id="KW-1003">Cell membrane</keyword>
<feature type="transmembrane region" description="Helical" evidence="11">
    <location>
        <begin position="313"/>
        <end position="340"/>
    </location>
</feature>
<keyword evidence="15" id="KW-1185">Reference proteome</keyword>
<evidence type="ECO:0000256" key="10">
    <source>
        <dbReference type="ARBA" id="ARBA00023310"/>
    </source>
</evidence>